<evidence type="ECO:0008006" key="4">
    <source>
        <dbReference type="Google" id="ProtNLM"/>
    </source>
</evidence>
<keyword evidence="3" id="KW-1185">Reference proteome</keyword>
<feature type="transmembrane region" description="Helical" evidence="1">
    <location>
        <begin position="135"/>
        <end position="153"/>
    </location>
</feature>
<comment type="caution">
    <text evidence="2">The sequence shown here is derived from an EMBL/GenBank/DDBJ whole genome shotgun (WGS) entry which is preliminary data.</text>
</comment>
<name>A0ABP7BKV2_9MICO</name>
<dbReference type="Proteomes" id="UP001410795">
    <property type="component" value="Unassembled WGS sequence"/>
</dbReference>
<dbReference type="RefSeq" id="WP_221857359.1">
    <property type="nucleotide sequence ID" value="NZ_BAAAYV010000012.1"/>
</dbReference>
<organism evidence="2 3">
    <name type="scientific">Microbacterium marinilacus</name>
    <dbReference type="NCBI Taxonomy" id="415209"/>
    <lineage>
        <taxon>Bacteria</taxon>
        <taxon>Bacillati</taxon>
        <taxon>Actinomycetota</taxon>
        <taxon>Actinomycetes</taxon>
        <taxon>Micrococcales</taxon>
        <taxon>Microbacteriaceae</taxon>
        <taxon>Microbacterium</taxon>
    </lineage>
</organism>
<keyword evidence="1" id="KW-0472">Membrane</keyword>
<proteinExistence type="predicted"/>
<keyword evidence="1" id="KW-1133">Transmembrane helix</keyword>
<keyword evidence="1" id="KW-0812">Transmembrane</keyword>
<dbReference type="EMBL" id="BAAAYV010000012">
    <property type="protein sequence ID" value="GAA3663264.1"/>
    <property type="molecule type" value="Genomic_DNA"/>
</dbReference>
<reference evidence="3" key="1">
    <citation type="journal article" date="2019" name="Int. J. Syst. Evol. Microbiol.">
        <title>The Global Catalogue of Microorganisms (GCM) 10K type strain sequencing project: providing services to taxonomists for standard genome sequencing and annotation.</title>
        <authorList>
            <consortium name="The Broad Institute Genomics Platform"/>
            <consortium name="The Broad Institute Genome Sequencing Center for Infectious Disease"/>
            <person name="Wu L."/>
            <person name="Ma J."/>
        </authorList>
    </citation>
    <scope>NUCLEOTIDE SEQUENCE [LARGE SCALE GENOMIC DNA]</scope>
    <source>
        <strain evidence="3">JCM 16546</strain>
    </source>
</reference>
<accession>A0ABP7BKV2</accession>
<evidence type="ECO:0000313" key="2">
    <source>
        <dbReference type="EMBL" id="GAA3663264.1"/>
    </source>
</evidence>
<sequence length="174" mass="18995">MSLTKKRKKELRKLQDSAAHLWEAQQVLVSDAADVAREAGRQLGNFNRERVAPVIDDKYHHYVEPVVDRVAPYVDSSRKASKQFLDSKVVPTVGSAVGKALSAWDAANDTRIRIAKQRAGIPFVEPKKKRSAGPIIAIVLGVAAAGAVLYAAWQTLRADDELWVADDPLASPDA</sequence>
<evidence type="ECO:0000256" key="1">
    <source>
        <dbReference type="SAM" id="Phobius"/>
    </source>
</evidence>
<gene>
    <name evidence="2" type="ORF">GCM10022202_26220</name>
</gene>
<evidence type="ECO:0000313" key="3">
    <source>
        <dbReference type="Proteomes" id="UP001410795"/>
    </source>
</evidence>
<protein>
    <recommendedName>
        <fullName evidence="4">DNA helicase</fullName>
    </recommendedName>
</protein>